<proteinExistence type="predicted"/>
<evidence type="ECO:0000313" key="2">
    <source>
        <dbReference type="Proteomes" id="UP000663879"/>
    </source>
</evidence>
<feature type="non-terminal residue" evidence="1">
    <location>
        <position position="64"/>
    </location>
</feature>
<keyword evidence="2" id="KW-1185">Reference proteome</keyword>
<dbReference type="Proteomes" id="UP000663879">
    <property type="component" value="Unassembled WGS sequence"/>
</dbReference>
<accession>A0A814TF17</accession>
<comment type="caution">
    <text evidence="1">The sequence shown here is derived from an EMBL/GenBank/DDBJ whole genome shotgun (WGS) entry which is preliminary data.</text>
</comment>
<sequence>MDHLQRVNLTKSFNKLCSSIVKYRMVDNGVINYKGFNGACIGAFKRLQDGLHHKIIISSLSTES</sequence>
<gene>
    <name evidence="1" type="ORF">OXX778_LOCUS23593</name>
</gene>
<dbReference type="AlphaFoldDB" id="A0A814TF17"/>
<dbReference type="EMBL" id="CAJNOC010014446">
    <property type="protein sequence ID" value="CAF1160985.1"/>
    <property type="molecule type" value="Genomic_DNA"/>
</dbReference>
<protein>
    <submittedName>
        <fullName evidence="1">Uncharacterized protein</fullName>
    </submittedName>
</protein>
<feature type="non-terminal residue" evidence="1">
    <location>
        <position position="1"/>
    </location>
</feature>
<evidence type="ECO:0000313" key="1">
    <source>
        <dbReference type="EMBL" id="CAF1160985.1"/>
    </source>
</evidence>
<reference evidence="1" key="1">
    <citation type="submission" date="2021-02" db="EMBL/GenBank/DDBJ databases">
        <authorList>
            <person name="Nowell W R."/>
        </authorList>
    </citation>
    <scope>NUCLEOTIDE SEQUENCE</scope>
    <source>
        <strain evidence="1">Ploen Becks lab</strain>
    </source>
</reference>
<organism evidence="1 2">
    <name type="scientific">Brachionus calyciflorus</name>
    <dbReference type="NCBI Taxonomy" id="104777"/>
    <lineage>
        <taxon>Eukaryota</taxon>
        <taxon>Metazoa</taxon>
        <taxon>Spiralia</taxon>
        <taxon>Gnathifera</taxon>
        <taxon>Rotifera</taxon>
        <taxon>Eurotatoria</taxon>
        <taxon>Monogononta</taxon>
        <taxon>Pseudotrocha</taxon>
        <taxon>Ploima</taxon>
        <taxon>Brachionidae</taxon>
        <taxon>Brachionus</taxon>
    </lineage>
</organism>
<name>A0A814TF17_9BILA</name>